<sequence>MSELPKIIFTKLQLRLEQPLSYKSAPTFQVSLLKPVTRGNFRKWLPQLNHPLLWILKSI</sequence>
<protein>
    <submittedName>
        <fullName evidence="1">Uncharacterized protein</fullName>
    </submittedName>
</protein>
<proteinExistence type="predicted"/>
<evidence type="ECO:0000313" key="2">
    <source>
        <dbReference type="Proteomes" id="UP000829447"/>
    </source>
</evidence>
<keyword evidence="2" id="KW-1185">Reference proteome</keyword>
<evidence type="ECO:0000313" key="1">
    <source>
        <dbReference type="EMBL" id="MCI4392550.1"/>
    </source>
</evidence>
<dbReference type="EMBL" id="CM040477">
    <property type="protein sequence ID" value="MCI4392550.1"/>
    <property type="molecule type" value="Genomic_DNA"/>
</dbReference>
<organism evidence="1 2">
    <name type="scientific">Pangasianodon gigas</name>
    <name type="common">Mekong giant catfish</name>
    <name type="synonym">Pangasius gigas</name>
    <dbReference type="NCBI Taxonomy" id="30993"/>
    <lineage>
        <taxon>Eukaryota</taxon>
        <taxon>Metazoa</taxon>
        <taxon>Chordata</taxon>
        <taxon>Craniata</taxon>
        <taxon>Vertebrata</taxon>
        <taxon>Euteleostomi</taxon>
        <taxon>Actinopterygii</taxon>
        <taxon>Neopterygii</taxon>
        <taxon>Teleostei</taxon>
        <taxon>Ostariophysi</taxon>
        <taxon>Siluriformes</taxon>
        <taxon>Pangasiidae</taxon>
        <taxon>Pangasianodon</taxon>
    </lineage>
</organism>
<comment type="caution">
    <text evidence="1">The sequence shown here is derived from an EMBL/GenBank/DDBJ whole genome shotgun (WGS) entry which is preliminary data.</text>
</comment>
<reference evidence="1 2" key="1">
    <citation type="journal article" date="2022" name="bioRxiv">
        <title>An ancient truncated duplication of the anti-Mullerian hormone receptor type 2 gene is a potential conserved master sex determinant in the Pangasiidae catfish family.</title>
        <authorList>
            <person name="Wen M."/>
            <person name="Pan Q."/>
            <person name="Jouanno E."/>
            <person name="Montfort J."/>
            <person name="Zahm M."/>
            <person name="Cabau C."/>
            <person name="Klopp C."/>
            <person name="Iampietro C."/>
            <person name="Roques C."/>
            <person name="Bouchez O."/>
            <person name="Castinel A."/>
            <person name="Donnadieu C."/>
            <person name="Parrinello H."/>
            <person name="Poncet C."/>
            <person name="Belmonte E."/>
            <person name="Gautier V."/>
            <person name="Avarre J.-C."/>
            <person name="Dugue R."/>
            <person name="Gustiano R."/>
            <person name="Ha T.T.T."/>
            <person name="Campet M."/>
            <person name="Sriphairoj K."/>
            <person name="Ribolli J."/>
            <person name="de Almeida F.L."/>
            <person name="Desvignes T."/>
            <person name="Postlethwait J.H."/>
            <person name="Bucao C.F."/>
            <person name="Robinson-Rechavi M."/>
            <person name="Bobe J."/>
            <person name="Herpin A."/>
            <person name="Guiguen Y."/>
        </authorList>
    </citation>
    <scope>NUCLEOTIDE SEQUENCE [LARGE SCALE GENOMIC DNA]</scope>
    <source>
        <strain evidence="1">YG-Dec2019</strain>
    </source>
</reference>
<dbReference type="Proteomes" id="UP000829447">
    <property type="component" value="Linkage Group LG24"/>
</dbReference>
<name>A0ACC5XPQ7_PANGG</name>
<accession>A0ACC5XPQ7</accession>
<gene>
    <name evidence="1" type="ORF">PGIGA_G00147220</name>
</gene>